<keyword evidence="1" id="KW-0472">Membrane</keyword>
<dbReference type="InterPro" id="IPR023902">
    <property type="entry name" value="Sporulation_SdpA"/>
</dbReference>
<comment type="caution">
    <text evidence="2">The sequence shown here is derived from an EMBL/GenBank/DDBJ whole genome shotgun (WGS) entry which is preliminary data.</text>
</comment>
<gene>
    <name evidence="2" type="ORF">FB465_0828</name>
</gene>
<dbReference type="Pfam" id="PF17418">
    <property type="entry name" value="SdpA"/>
    <property type="match status" value="1"/>
</dbReference>
<keyword evidence="1" id="KW-0812">Transmembrane</keyword>
<accession>A0A561EJV5</accession>
<proteinExistence type="predicted"/>
<evidence type="ECO:0000256" key="1">
    <source>
        <dbReference type="SAM" id="Phobius"/>
    </source>
</evidence>
<organism evidence="2 3">
    <name type="scientific">Kitasatospora atroaurantiaca</name>
    <dbReference type="NCBI Taxonomy" id="285545"/>
    <lineage>
        <taxon>Bacteria</taxon>
        <taxon>Bacillati</taxon>
        <taxon>Actinomycetota</taxon>
        <taxon>Actinomycetes</taxon>
        <taxon>Kitasatosporales</taxon>
        <taxon>Streptomycetaceae</taxon>
        <taxon>Kitasatospora</taxon>
    </lineage>
</organism>
<dbReference type="RefSeq" id="WP_145787648.1">
    <property type="nucleotide sequence ID" value="NZ_BAAABR010000027.1"/>
</dbReference>
<dbReference type="OrthoDB" id="799068at2"/>
<dbReference type="Proteomes" id="UP000318416">
    <property type="component" value="Unassembled WGS sequence"/>
</dbReference>
<protein>
    <submittedName>
        <fullName evidence="2">Antimicrobial peptide system SdpA family protein</fullName>
    </submittedName>
</protein>
<keyword evidence="3" id="KW-1185">Reference proteome</keyword>
<evidence type="ECO:0000313" key="3">
    <source>
        <dbReference type="Proteomes" id="UP000318416"/>
    </source>
</evidence>
<dbReference type="NCBIfam" id="TIGR04034">
    <property type="entry name" value="export_SdpA"/>
    <property type="match status" value="1"/>
</dbReference>
<dbReference type="EMBL" id="VIVR01000001">
    <property type="protein sequence ID" value="TWE15880.1"/>
    <property type="molecule type" value="Genomic_DNA"/>
</dbReference>
<sequence>MSTSSSPGVRRRQLIVFSVACLTIFSYLAMSLFYTIPSNALSSRHSKGARAYFNTVTPQVWAFFTKNPEGTQIGFYSREAGVAHNLLRTPQGNPSNLFGLDRTQRAQGPEIAYLNAGVTSWEDCAGLLDSCLDDAAARTAQKVENHSPVRTICGDSYITQEETVPWSYRNLVKYEKRVVRIAHLDVICA</sequence>
<dbReference type="AlphaFoldDB" id="A0A561EJV5"/>
<reference evidence="2 3" key="1">
    <citation type="submission" date="2019-06" db="EMBL/GenBank/DDBJ databases">
        <title>Sequencing the genomes of 1000 actinobacteria strains.</title>
        <authorList>
            <person name="Klenk H.-P."/>
        </authorList>
    </citation>
    <scope>NUCLEOTIDE SEQUENCE [LARGE SCALE GENOMIC DNA]</scope>
    <source>
        <strain evidence="2 3">DSM 41649</strain>
    </source>
</reference>
<keyword evidence="1" id="KW-1133">Transmembrane helix</keyword>
<name>A0A561EJV5_9ACTN</name>
<feature type="transmembrane region" description="Helical" evidence="1">
    <location>
        <begin position="14"/>
        <end position="36"/>
    </location>
</feature>
<evidence type="ECO:0000313" key="2">
    <source>
        <dbReference type="EMBL" id="TWE15880.1"/>
    </source>
</evidence>